<dbReference type="Pfam" id="PF11132">
    <property type="entry name" value="SplA"/>
    <property type="match status" value="1"/>
</dbReference>
<evidence type="ECO:0000313" key="2">
    <source>
        <dbReference type="Proteomes" id="UP000186795"/>
    </source>
</evidence>
<accession>A0A1N7PCB5</accession>
<proteinExistence type="predicted"/>
<reference evidence="2" key="1">
    <citation type="submission" date="2017-01" db="EMBL/GenBank/DDBJ databases">
        <authorList>
            <person name="Varghese N."/>
            <person name="Submissions S."/>
        </authorList>
    </citation>
    <scope>NUCLEOTIDE SEQUENCE [LARGE SCALE GENOMIC DNA]</scope>
    <source>
        <strain evidence="2">DSM 45196</strain>
    </source>
</reference>
<protein>
    <submittedName>
        <fullName evidence="1">Transcriptional regulator</fullName>
    </submittedName>
</protein>
<dbReference type="RefSeq" id="WP_040387473.1">
    <property type="nucleotide sequence ID" value="NZ_CP048103.1"/>
</dbReference>
<dbReference type="Proteomes" id="UP000186795">
    <property type="component" value="Unassembled WGS sequence"/>
</dbReference>
<sequence>MDIQNQEHPPIQAGDIVYVMVRNPHAQDVANIQEAAVVRNPVRSGELNLFLYETHYPMNEEIALYRTREEAERAYQYYFGSAGEEVPHG</sequence>
<evidence type="ECO:0000313" key="1">
    <source>
        <dbReference type="EMBL" id="SIT08252.1"/>
    </source>
</evidence>
<dbReference type="EMBL" id="FTOD01000012">
    <property type="protein sequence ID" value="SIT08252.1"/>
    <property type="molecule type" value="Genomic_DNA"/>
</dbReference>
<dbReference type="OrthoDB" id="2970581at2"/>
<name>A0A1N7PCB5_9BACL</name>
<dbReference type="AlphaFoldDB" id="A0A1N7PCB5"/>
<organism evidence="1 2">
    <name type="scientific">Kroppenstedtia eburnea</name>
    <dbReference type="NCBI Taxonomy" id="714067"/>
    <lineage>
        <taxon>Bacteria</taxon>
        <taxon>Bacillati</taxon>
        <taxon>Bacillota</taxon>
        <taxon>Bacilli</taxon>
        <taxon>Bacillales</taxon>
        <taxon>Thermoactinomycetaceae</taxon>
        <taxon>Kroppenstedtia</taxon>
    </lineage>
</organism>
<dbReference type="InterPro" id="IPR022608">
    <property type="entry name" value="Tscrpt_reg_SplA"/>
</dbReference>
<gene>
    <name evidence="1" type="ORF">SAMN05421790_11210</name>
</gene>
<keyword evidence="2" id="KW-1185">Reference proteome</keyword>